<dbReference type="PROSITE" id="PS50088">
    <property type="entry name" value="ANK_REPEAT"/>
    <property type="match status" value="5"/>
</dbReference>
<evidence type="ECO:0000256" key="2">
    <source>
        <dbReference type="ARBA" id="ARBA00023043"/>
    </source>
</evidence>
<feature type="repeat" description="ANK" evidence="3">
    <location>
        <begin position="204"/>
        <end position="236"/>
    </location>
</feature>
<evidence type="ECO:0000256" key="1">
    <source>
        <dbReference type="ARBA" id="ARBA00022737"/>
    </source>
</evidence>
<feature type="compositionally biased region" description="Basic residues" evidence="5">
    <location>
        <begin position="267"/>
        <end position="283"/>
    </location>
</feature>
<keyword evidence="2 3" id="KW-0040">ANK repeat</keyword>
<dbReference type="OrthoDB" id="424503at2759"/>
<feature type="compositionally biased region" description="Low complexity" evidence="5">
    <location>
        <begin position="635"/>
        <end position="648"/>
    </location>
</feature>
<feature type="compositionally biased region" description="Polar residues" evidence="5">
    <location>
        <begin position="649"/>
        <end position="662"/>
    </location>
</feature>
<dbReference type="Gene3D" id="1.25.40.20">
    <property type="entry name" value="Ankyrin repeat-containing domain"/>
    <property type="match status" value="2"/>
</dbReference>
<feature type="compositionally biased region" description="Basic and acidic residues" evidence="5">
    <location>
        <begin position="293"/>
        <end position="307"/>
    </location>
</feature>
<dbReference type="GO" id="GO:0045944">
    <property type="term" value="P:positive regulation of transcription by RNA polymerase II"/>
    <property type="evidence" value="ECO:0007669"/>
    <property type="project" value="TreeGrafter"/>
</dbReference>
<dbReference type="Pfam" id="PF12796">
    <property type="entry name" value="Ank_2"/>
    <property type="match status" value="2"/>
</dbReference>
<dbReference type="PANTHER" id="PTHR24193:SF121">
    <property type="entry name" value="ADA2A-CONTAINING COMPLEX COMPONENT 3, ISOFORM D"/>
    <property type="match status" value="1"/>
</dbReference>
<feature type="repeat" description="ANK" evidence="3">
    <location>
        <begin position="102"/>
        <end position="134"/>
    </location>
</feature>
<dbReference type="EMBL" id="SRMA01027221">
    <property type="protein sequence ID" value="TRY57836.1"/>
    <property type="molecule type" value="Genomic_DNA"/>
</dbReference>
<dbReference type="GO" id="GO:0005634">
    <property type="term" value="C:nucleus"/>
    <property type="evidence" value="ECO:0007669"/>
    <property type="project" value="TreeGrafter"/>
</dbReference>
<reference evidence="6 7" key="1">
    <citation type="journal article" date="2019" name="Sci. Data">
        <title>Hybrid genome assembly and annotation of Danionella translucida.</title>
        <authorList>
            <person name="Kadobianskyi M."/>
            <person name="Schulze L."/>
            <person name="Schuelke M."/>
            <person name="Judkewitz B."/>
        </authorList>
    </citation>
    <scope>NUCLEOTIDE SEQUENCE [LARGE SCALE GENOMIC DNA]</scope>
    <source>
        <strain evidence="6 7">Bolton</strain>
    </source>
</reference>
<feature type="coiled-coil region" evidence="4">
    <location>
        <begin position="729"/>
        <end position="756"/>
    </location>
</feature>
<accession>A0A553MXB0</accession>
<feature type="repeat" description="ANK" evidence="3">
    <location>
        <begin position="69"/>
        <end position="101"/>
    </location>
</feature>
<dbReference type="Pfam" id="PF00023">
    <property type="entry name" value="Ank"/>
    <property type="match status" value="1"/>
</dbReference>
<feature type="region of interest" description="Disordered" evidence="5">
    <location>
        <begin position="606"/>
        <end position="667"/>
    </location>
</feature>
<proteinExistence type="predicted"/>
<feature type="compositionally biased region" description="Acidic residues" evidence="5">
    <location>
        <begin position="609"/>
        <end position="618"/>
    </location>
</feature>
<dbReference type="InterPro" id="IPR002110">
    <property type="entry name" value="Ankyrin_rpt"/>
</dbReference>
<keyword evidence="4" id="KW-0175">Coiled coil</keyword>
<evidence type="ECO:0000313" key="6">
    <source>
        <dbReference type="EMBL" id="TRY57836.1"/>
    </source>
</evidence>
<comment type="caution">
    <text evidence="6">The sequence shown here is derived from an EMBL/GenBank/DDBJ whole genome shotgun (WGS) entry which is preliminary data.</text>
</comment>
<feature type="coiled-coil region" evidence="4">
    <location>
        <begin position="399"/>
        <end position="455"/>
    </location>
</feature>
<dbReference type="PRINTS" id="PR01415">
    <property type="entry name" value="ANKYRIN"/>
</dbReference>
<evidence type="ECO:0000256" key="4">
    <source>
        <dbReference type="SAM" id="Coils"/>
    </source>
</evidence>
<sequence>MFSAAVVNSALIPDTDALSPDLLSTTLKRTAVVHLLSHRGDRLPRCPGGCKPMYNLAKIQLYVLFLIQGHQTALHRAAVVGNRDAISALIHGGCALDLQDKEGNTALHEVSWHGFSACVKLLVKAGASVKVKNKAGNTPLHLACQNGHFQTAQFLLLGGSMPDSKNNACPVGDTCLHTAARYNQMAIVKILLGSFCSVSEKNQIGDTALHVAATLNHKKTASLLLEAGADANIKNNTGQTALDKARDGNNRELAIILAKSNQVQRFARGKTVRKRRDVMRAQRKTQSLPRAQASREKGNSDAAKDINSDEGCQQLKPEHSTAALNPSARRKIRGKGGKQEHVCLREYDLYESHRVPQSSPSSQEEQQQTKAFQLYTLYRDRDGQIKQAPAEDCQCKPFIKALENKLQATEMEMRSEIHTVQEQINCRLGRIEHRNKQQMKVIEKLKQERISAERMQCHYRINRRATLEHLDPQKKQVAASSSMKSWCMSQIQDVEVRMPSDSQYYRLLRSPSAGQSPLDSEPEGQPLLSLVSEESSSSLATYVNVLPSPQGPPDTHRKSLDNGRRCYEMIHQVNGSSDDRKTVQSLVKHKPLSRKLATADLKWQSSELQEADDGENNDGDFPSKSMSEKTHNHSDGSTSDSTSPSTSSKAFNDNSISNSGWNNKDVVKTQQTTTKTLEVFSQRPMEATFIQERANLHAMEVTQRFFETVSTQLERWYERKILEAQRVAEQKALQDRENLLEKIGMLEDELQRLHTQN</sequence>
<evidence type="ECO:0000313" key="7">
    <source>
        <dbReference type="Proteomes" id="UP000316079"/>
    </source>
</evidence>
<dbReference type="AlphaFoldDB" id="A0A553MXB0"/>
<organism evidence="6 7">
    <name type="scientific">Danionella cerebrum</name>
    <dbReference type="NCBI Taxonomy" id="2873325"/>
    <lineage>
        <taxon>Eukaryota</taxon>
        <taxon>Metazoa</taxon>
        <taxon>Chordata</taxon>
        <taxon>Craniata</taxon>
        <taxon>Vertebrata</taxon>
        <taxon>Euteleostomi</taxon>
        <taxon>Actinopterygii</taxon>
        <taxon>Neopterygii</taxon>
        <taxon>Teleostei</taxon>
        <taxon>Ostariophysi</taxon>
        <taxon>Cypriniformes</taxon>
        <taxon>Danionidae</taxon>
        <taxon>Danioninae</taxon>
        <taxon>Danionella</taxon>
    </lineage>
</organism>
<dbReference type="PROSITE" id="PS50297">
    <property type="entry name" value="ANK_REP_REGION"/>
    <property type="match status" value="3"/>
</dbReference>
<dbReference type="InterPro" id="IPR050663">
    <property type="entry name" value="Ankyrin-SOCS_Box"/>
</dbReference>
<evidence type="ECO:0000256" key="3">
    <source>
        <dbReference type="PROSITE-ProRule" id="PRU00023"/>
    </source>
</evidence>
<name>A0A553MXB0_9TELE</name>
<protein>
    <submittedName>
        <fullName evidence="6">Uncharacterized protein</fullName>
    </submittedName>
</protein>
<evidence type="ECO:0000256" key="5">
    <source>
        <dbReference type="SAM" id="MobiDB-lite"/>
    </source>
</evidence>
<feature type="repeat" description="ANK" evidence="3">
    <location>
        <begin position="171"/>
        <end position="203"/>
    </location>
</feature>
<feature type="repeat" description="ANK" evidence="3">
    <location>
        <begin position="135"/>
        <end position="167"/>
    </location>
</feature>
<dbReference type="PANTHER" id="PTHR24193">
    <property type="entry name" value="ANKYRIN REPEAT PROTEIN"/>
    <property type="match status" value="1"/>
</dbReference>
<dbReference type="GO" id="GO:0000976">
    <property type="term" value="F:transcription cis-regulatory region binding"/>
    <property type="evidence" value="ECO:0007669"/>
    <property type="project" value="TreeGrafter"/>
</dbReference>
<gene>
    <name evidence="6" type="ORF">DNTS_022747</name>
</gene>
<dbReference type="SMART" id="SM00248">
    <property type="entry name" value="ANK"/>
    <property type="match status" value="6"/>
</dbReference>
<feature type="region of interest" description="Disordered" evidence="5">
    <location>
        <begin position="267"/>
        <end position="337"/>
    </location>
</feature>
<keyword evidence="7" id="KW-1185">Reference proteome</keyword>
<dbReference type="InterPro" id="IPR036770">
    <property type="entry name" value="Ankyrin_rpt-contain_sf"/>
</dbReference>
<dbReference type="Proteomes" id="UP000316079">
    <property type="component" value="Unassembled WGS sequence"/>
</dbReference>
<dbReference type="SUPFAM" id="SSF48403">
    <property type="entry name" value="Ankyrin repeat"/>
    <property type="match status" value="1"/>
</dbReference>
<keyword evidence="1" id="KW-0677">Repeat</keyword>
<dbReference type="STRING" id="623744.A0A553MXB0"/>